<evidence type="ECO:0000313" key="3">
    <source>
        <dbReference type="Proteomes" id="UP000799766"/>
    </source>
</evidence>
<organism evidence="2 3">
    <name type="scientific">Lineolata rhizophorae</name>
    <dbReference type="NCBI Taxonomy" id="578093"/>
    <lineage>
        <taxon>Eukaryota</taxon>
        <taxon>Fungi</taxon>
        <taxon>Dikarya</taxon>
        <taxon>Ascomycota</taxon>
        <taxon>Pezizomycotina</taxon>
        <taxon>Dothideomycetes</taxon>
        <taxon>Dothideomycetes incertae sedis</taxon>
        <taxon>Lineolatales</taxon>
        <taxon>Lineolataceae</taxon>
        <taxon>Lineolata</taxon>
    </lineage>
</organism>
<evidence type="ECO:0000256" key="1">
    <source>
        <dbReference type="SAM" id="MobiDB-lite"/>
    </source>
</evidence>
<dbReference type="Proteomes" id="UP000799766">
    <property type="component" value="Unassembled WGS sequence"/>
</dbReference>
<dbReference type="AlphaFoldDB" id="A0A6A6NST2"/>
<dbReference type="EMBL" id="MU001689">
    <property type="protein sequence ID" value="KAF2454786.1"/>
    <property type="molecule type" value="Genomic_DNA"/>
</dbReference>
<proteinExistence type="predicted"/>
<name>A0A6A6NST2_9PEZI</name>
<accession>A0A6A6NST2</accession>
<dbReference type="OrthoDB" id="3837730at2759"/>
<reference evidence="2" key="1">
    <citation type="journal article" date="2020" name="Stud. Mycol.">
        <title>101 Dothideomycetes genomes: a test case for predicting lifestyles and emergence of pathogens.</title>
        <authorList>
            <person name="Haridas S."/>
            <person name="Albert R."/>
            <person name="Binder M."/>
            <person name="Bloem J."/>
            <person name="Labutti K."/>
            <person name="Salamov A."/>
            <person name="Andreopoulos B."/>
            <person name="Baker S."/>
            <person name="Barry K."/>
            <person name="Bills G."/>
            <person name="Bluhm B."/>
            <person name="Cannon C."/>
            <person name="Castanera R."/>
            <person name="Culley D."/>
            <person name="Daum C."/>
            <person name="Ezra D."/>
            <person name="Gonzalez J."/>
            <person name="Henrissat B."/>
            <person name="Kuo A."/>
            <person name="Liang C."/>
            <person name="Lipzen A."/>
            <person name="Lutzoni F."/>
            <person name="Magnuson J."/>
            <person name="Mondo S."/>
            <person name="Nolan M."/>
            <person name="Ohm R."/>
            <person name="Pangilinan J."/>
            <person name="Park H.-J."/>
            <person name="Ramirez L."/>
            <person name="Alfaro M."/>
            <person name="Sun H."/>
            <person name="Tritt A."/>
            <person name="Yoshinaga Y."/>
            <person name="Zwiers L.-H."/>
            <person name="Turgeon B."/>
            <person name="Goodwin S."/>
            <person name="Spatafora J."/>
            <person name="Crous P."/>
            <person name="Grigoriev I."/>
        </authorList>
    </citation>
    <scope>NUCLEOTIDE SEQUENCE</scope>
    <source>
        <strain evidence="2">ATCC 16933</strain>
    </source>
</reference>
<feature type="region of interest" description="Disordered" evidence="1">
    <location>
        <begin position="1"/>
        <end position="72"/>
    </location>
</feature>
<evidence type="ECO:0000313" key="2">
    <source>
        <dbReference type="EMBL" id="KAF2454786.1"/>
    </source>
</evidence>
<feature type="compositionally biased region" description="Polar residues" evidence="1">
    <location>
        <begin position="1"/>
        <end position="16"/>
    </location>
</feature>
<evidence type="ECO:0008006" key="4">
    <source>
        <dbReference type="Google" id="ProtNLM"/>
    </source>
</evidence>
<sequence length="72" mass="7998">MANNPVGNTSPHVNAQSERRRSSATQHFASLQALKRNSQHTDGTQRRASMMEQQAKPGMLGQMWNKFTRGSG</sequence>
<gene>
    <name evidence="2" type="ORF">BDY21DRAFT_351606</name>
</gene>
<protein>
    <recommendedName>
        <fullName evidence="4">Conidiation-specific expression protein</fullName>
    </recommendedName>
</protein>
<keyword evidence="3" id="KW-1185">Reference proteome</keyword>